<proteinExistence type="predicted"/>
<keyword evidence="3" id="KW-1185">Reference proteome</keyword>
<feature type="region of interest" description="Disordered" evidence="1">
    <location>
        <begin position="345"/>
        <end position="371"/>
    </location>
</feature>
<dbReference type="Proteomes" id="UP001165685">
    <property type="component" value="Unassembled WGS sequence"/>
</dbReference>
<dbReference type="RefSeq" id="WP_270680677.1">
    <property type="nucleotide sequence ID" value="NZ_JAQFWP010000070.1"/>
</dbReference>
<gene>
    <name evidence="2" type="ORF">O4U47_26370</name>
</gene>
<dbReference type="Gene3D" id="3.40.50.12780">
    <property type="entry name" value="N-terminal domain of ligase-like"/>
    <property type="match status" value="1"/>
</dbReference>
<organism evidence="2 3">
    <name type="scientific">Nocardiopsis suaedae</name>
    <dbReference type="NCBI Taxonomy" id="3018444"/>
    <lineage>
        <taxon>Bacteria</taxon>
        <taxon>Bacillati</taxon>
        <taxon>Actinomycetota</taxon>
        <taxon>Actinomycetes</taxon>
        <taxon>Streptosporangiales</taxon>
        <taxon>Nocardiopsidaceae</taxon>
        <taxon>Nocardiopsis</taxon>
    </lineage>
</organism>
<name>A0ABT4TTN9_9ACTN</name>
<comment type="caution">
    <text evidence="2">The sequence shown here is derived from an EMBL/GenBank/DDBJ whole genome shotgun (WGS) entry which is preliminary data.</text>
</comment>
<protein>
    <submittedName>
        <fullName evidence="2">Uncharacterized protein</fullName>
    </submittedName>
</protein>
<evidence type="ECO:0000313" key="2">
    <source>
        <dbReference type="EMBL" id="MDA2808064.1"/>
    </source>
</evidence>
<evidence type="ECO:0000256" key="1">
    <source>
        <dbReference type="SAM" id="MobiDB-lite"/>
    </source>
</evidence>
<accession>A0ABT4TTN9</accession>
<dbReference type="InterPro" id="IPR042099">
    <property type="entry name" value="ANL_N_sf"/>
</dbReference>
<dbReference type="EMBL" id="JAQFWP010000070">
    <property type="protein sequence ID" value="MDA2808064.1"/>
    <property type="molecule type" value="Genomic_DNA"/>
</dbReference>
<dbReference type="SUPFAM" id="SSF56801">
    <property type="entry name" value="Acetyl-CoA synthetase-like"/>
    <property type="match status" value="1"/>
</dbReference>
<evidence type="ECO:0000313" key="3">
    <source>
        <dbReference type="Proteomes" id="UP001165685"/>
    </source>
</evidence>
<sequence length="371" mass="39043">MSGRTWIRADLPGPGTAPDPEGELLLLGPDGVPGAALGRDDRVCATELGCSLMARAGVAWGDRVAVALSAEGDQTGALVAESAANAGGRTAVLGPRGRMRSHAAMRAMDATVLVATPCGAADLLARLHMEFQADPLDLGLRRILLAGEIAPDALRRRLAAEFGAEVGDLFIDPLLQVPVAYRPFGTEGADGFEAALSGTIGLAPLDADTVYEPPYPAGTAEIVTLPDWRPKFHGMVVRTGFTAEPAAGATAVPVPSGTVGERVLVRGRWLPLPRLERELARVDGIGAWELRVSRPGTLDLAELRVAFSRASLIGDRMWTARIEQALASFSPVRIAVVVEDEARDEGGAGRLTDERGHHLARDRGDARARTG</sequence>
<reference evidence="2" key="1">
    <citation type="submission" date="2023-01" db="EMBL/GenBank/DDBJ databases">
        <title>Draft genome sequence of Nocardiopsis sp. LSu2-4 isolated from halophytes.</title>
        <authorList>
            <person name="Duangmal K."/>
            <person name="Chantavorakit T."/>
        </authorList>
    </citation>
    <scope>NUCLEOTIDE SEQUENCE</scope>
    <source>
        <strain evidence="2">LSu2-4</strain>
    </source>
</reference>